<dbReference type="EMBL" id="JAHRID010000001">
    <property type="protein sequence ID" value="MBV2127919.1"/>
    <property type="molecule type" value="Genomic_DNA"/>
</dbReference>
<protein>
    <submittedName>
        <fullName evidence="1">Uncharacterized protein</fullName>
    </submittedName>
</protein>
<keyword evidence="2" id="KW-1185">Reference proteome</keyword>
<evidence type="ECO:0000313" key="1">
    <source>
        <dbReference type="EMBL" id="MBV2127919.1"/>
    </source>
</evidence>
<organism evidence="1 2">
    <name type="scientific">Arsukibacterium indicum</name>
    <dbReference type="NCBI Taxonomy" id="2848612"/>
    <lineage>
        <taxon>Bacteria</taxon>
        <taxon>Pseudomonadati</taxon>
        <taxon>Pseudomonadota</taxon>
        <taxon>Gammaproteobacteria</taxon>
        <taxon>Chromatiales</taxon>
        <taxon>Chromatiaceae</taxon>
        <taxon>Arsukibacterium</taxon>
    </lineage>
</organism>
<accession>A0ABS6MGJ7</accession>
<dbReference type="Proteomes" id="UP000704611">
    <property type="component" value="Unassembled WGS sequence"/>
</dbReference>
<evidence type="ECO:0000313" key="2">
    <source>
        <dbReference type="Proteomes" id="UP000704611"/>
    </source>
</evidence>
<dbReference type="RefSeq" id="WP_217666810.1">
    <property type="nucleotide sequence ID" value="NZ_JAHRID010000001.1"/>
</dbReference>
<proteinExistence type="predicted"/>
<gene>
    <name evidence="1" type="ORF">KQY15_02250</name>
</gene>
<sequence length="124" mass="13725">MIIDTIEVADDFERTDAYYTGFVASKEYVGSGAMLIELAQQQAGEPITLNSGNFWIKKSVVDALLAHARLGLESFSITLPDTTVKTVMWDYESGDPVSAQPLRRETYPTANSNMVNVQLKFITV</sequence>
<name>A0ABS6MGJ7_9GAMM</name>
<reference evidence="1 2" key="1">
    <citation type="submission" date="2021-06" db="EMBL/GenBank/DDBJ databases">
        <title>Rheinheimera indica sp. nov., isolated from deep-sea sediment.</title>
        <authorList>
            <person name="Wang Z."/>
            <person name="Zhang X.-Y."/>
        </authorList>
    </citation>
    <scope>NUCLEOTIDE SEQUENCE [LARGE SCALE GENOMIC DNA]</scope>
    <source>
        <strain evidence="1 2">SM2107</strain>
    </source>
</reference>
<comment type="caution">
    <text evidence="1">The sequence shown here is derived from an EMBL/GenBank/DDBJ whole genome shotgun (WGS) entry which is preliminary data.</text>
</comment>